<protein>
    <submittedName>
        <fullName evidence="9">Exopolysaccharide biosynthesis polyprenyl glycosylphosphotransferase</fullName>
    </submittedName>
</protein>
<evidence type="ECO:0000313" key="10">
    <source>
        <dbReference type="Proteomes" id="UP001596972"/>
    </source>
</evidence>
<dbReference type="InterPro" id="IPR017475">
    <property type="entry name" value="EPS_sugar_tfrase"/>
</dbReference>
<feature type="transmembrane region" description="Helical" evidence="7">
    <location>
        <begin position="76"/>
        <end position="96"/>
    </location>
</feature>
<comment type="caution">
    <text evidence="9">The sequence shown here is derived from an EMBL/GenBank/DDBJ whole genome shotgun (WGS) entry which is preliminary data.</text>
</comment>
<evidence type="ECO:0000259" key="8">
    <source>
        <dbReference type="Pfam" id="PF02397"/>
    </source>
</evidence>
<dbReference type="NCBIfam" id="TIGR03025">
    <property type="entry name" value="EPS_sugtrans"/>
    <property type="match status" value="1"/>
</dbReference>
<comment type="similarity">
    <text evidence="2">Belongs to the bacterial sugar transferase family.</text>
</comment>
<feature type="transmembrane region" description="Helical" evidence="7">
    <location>
        <begin position="48"/>
        <end position="70"/>
    </location>
</feature>
<dbReference type="PANTHER" id="PTHR30576:SF0">
    <property type="entry name" value="UNDECAPRENYL-PHOSPHATE N-ACETYLGALACTOSAMINYL 1-PHOSPHATE TRANSFERASE-RELATED"/>
    <property type="match status" value="1"/>
</dbReference>
<dbReference type="Pfam" id="PF02397">
    <property type="entry name" value="Bac_transf"/>
    <property type="match status" value="1"/>
</dbReference>
<feature type="domain" description="Bacterial sugar transferase" evidence="8">
    <location>
        <begin position="303"/>
        <end position="484"/>
    </location>
</feature>
<keyword evidence="6 7" id="KW-0472">Membrane</keyword>
<feature type="transmembrane region" description="Helical" evidence="7">
    <location>
        <begin position="305"/>
        <end position="329"/>
    </location>
</feature>
<organism evidence="9 10">
    <name type="scientific">Actinomadura sediminis</name>
    <dbReference type="NCBI Taxonomy" id="1038904"/>
    <lineage>
        <taxon>Bacteria</taxon>
        <taxon>Bacillati</taxon>
        <taxon>Actinomycetota</taxon>
        <taxon>Actinomycetes</taxon>
        <taxon>Streptosporangiales</taxon>
        <taxon>Thermomonosporaceae</taxon>
        <taxon>Actinomadura</taxon>
    </lineage>
</organism>
<dbReference type="RefSeq" id="WP_378305073.1">
    <property type="nucleotide sequence ID" value="NZ_JBHTJA010000101.1"/>
</dbReference>
<evidence type="ECO:0000256" key="1">
    <source>
        <dbReference type="ARBA" id="ARBA00004141"/>
    </source>
</evidence>
<evidence type="ECO:0000256" key="6">
    <source>
        <dbReference type="ARBA" id="ARBA00023136"/>
    </source>
</evidence>
<name>A0ABW3EWH7_9ACTN</name>
<feature type="transmembrane region" description="Helical" evidence="7">
    <location>
        <begin position="133"/>
        <end position="155"/>
    </location>
</feature>
<dbReference type="PANTHER" id="PTHR30576">
    <property type="entry name" value="COLANIC BIOSYNTHESIS UDP-GLUCOSE LIPID CARRIER TRANSFERASE"/>
    <property type="match status" value="1"/>
</dbReference>
<accession>A0ABW3EWH7</accession>
<dbReference type="Proteomes" id="UP001596972">
    <property type="component" value="Unassembled WGS sequence"/>
</dbReference>
<proteinExistence type="inferred from homology"/>
<keyword evidence="5 7" id="KW-1133">Transmembrane helix</keyword>
<feature type="transmembrane region" description="Helical" evidence="7">
    <location>
        <begin position="108"/>
        <end position="127"/>
    </location>
</feature>
<keyword evidence="4 7" id="KW-0812">Transmembrane</keyword>
<keyword evidence="10" id="KW-1185">Reference proteome</keyword>
<dbReference type="InterPro" id="IPR003362">
    <property type="entry name" value="Bact_transf"/>
</dbReference>
<keyword evidence="3" id="KW-0808">Transferase</keyword>
<evidence type="ECO:0000313" key="9">
    <source>
        <dbReference type="EMBL" id="MFD0904818.1"/>
    </source>
</evidence>
<sequence length="489" mass="51642">MSAQGLSPSIDSGARADLAAPGGGAALAPGMPLVPVRRRTPGPRLLPALYPVCLAVADGWAMAAAVAAAQPGRPGGGLPAAAAAAIVALNATGGLYRVRRGPSLLTDLRALLVRVLLVGTVAAVLLGARPFDWLWLLAPAAAVPVACRALANGAARTYRCRRSRSRPALVVGVGGTSGHLVELLRVRGEFGLAPVGQVAAGRAAAGPAGADEPALPVLGGITDVPVLVEEHGVGTLIVVAEDVAPEHLDAVLRLSFGLACETLLVQPPAAVVPVEAGRREYLAGLPCARVDWRLREPGRRYAKRLLDVVVASVLLVLAAPLFAACAVAVRMEGGPGVLFRQRRIGLGGEEFVLLKFRTLQPADEQESDTRWTVQGDRRMGPVGRFLRNTSLDELPQLWNVVRGDMSLVGPRPERPHFVEQFSRTCPGYMLRHRVPVGMTGWAQVHGFRGDTSIELRARLDNHYIDHWSFGADLKILLLTARAVLGRDSG</sequence>
<comment type="subcellular location">
    <subcellularLocation>
        <location evidence="1">Membrane</location>
        <topology evidence="1">Multi-pass membrane protein</topology>
    </subcellularLocation>
</comment>
<evidence type="ECO:0000256" key="3">
    <source>
        <dbReference type="ARBA" id="ARBA00022679"/>
    </source>
</evidence>
<evidence type="ECO:0000256" key="4">
    <source>
        <dbReference type="ARBA" id="ARBA00022692"/>
    </source>
</evidence>
<evidence type="ECO:0000256" key="5">
    <source>
        <dbReference type="ARBA" id="ARBA00022989"/>
    </source>
</evidence>
<evidence type="ECO:0000256" key="2">
    <source>
        <dbReference type="ARBA" id="ARBA00006464"/>
    </source>
</evidence>
<gene>
    <name evidence="9" type="ORF">ACFQ11_30860</name>
</gene>
<dbReference type="EMBL" id="JBHTJA010000101">
    <property type="protein sequence ID" value="MFD0904818.1"/>
    <property type="molecule type" value="Genomic_DNA"/>
</dbReference>
<reference evidence="10" key="1">
    <citation type="journal article" date="2019" name="Int. J. Syst. Evol. Microbiol.">
        <title>The Global Catalogue of Microorganisms (GCM) 10K type strain sequencing project: providing services to taxonomists for standard genome sequencing and annotation.</title>
        <authorList>
            <consortium name="The Broad Institute Genomics Platform"/>
            <consortium name="The Broad Institute Genome Sequencing Center for Infectious Disease"/>
            <person name="Wu L."/>
            <person name="Ma J."/>
        </authorList>
    </citation>
    <scope>NUCLEOTIDE SEQUENCE [LARGE SCALE GENOMIC DNA]</scope>
    <source>
        <strain evidence="10">JCM 31202</strain>
    </source>
</reference>
<evidence type="ECO:0000256" key="7">
    <source>
        <dbReference type="SAM" id="Phobius"/>
    </source>
</evidence>